<keyword evidence="5 6" id="KW-0472">Membrane</keyword>
<comment type="subcellular location">
    <subcellularLocation>
        <location evidence="1">Cell membrane</location>
    </subcellularLocation>
</comment>
<proteinExistence type="predicted"/>
<feature type="signal peptide" evidence="7">
    <location>
        <begin position="1"/>
        <end position="30"/>
    </location>
</feature>
<organism evidence="8 9">
    <name type="scientific">Sporosarcina psychrophila</name>
    <name type="common">Bacillus psychrophilus</name>
    <dbReference type="NCBI Taxonomy" id="1476"/>
    <lineage>
        <taxon>Bacteria</taxon>
        <taxon>Bacillati</taxon>
        <taxon>Bacillota</taxon>
        <taxon>Bacilli</taxon>
        <taxon>Bacillales</taxon>
        <taxon>Caryophanaceae</taxon>
        <taxon>Sporosarcina</taxon>
    </lineage>
</organism>
<gene>
    <name evidence="8" type="ORF">K8V56_04675</name>
</gene>
<dbReference type="AlphaFoldDB" id="A0A921KBV0"/>
<evidence type="ECO:0000256" key="3">
    <source>
        <dbReference type="ARBA" id="ARBA00022692"/>
    </source>
</evidence>
<keyword evidence="4 6" id="KW-1133">Transmembrane helix</keyword>
<dbReference type="GO" id="GO:0044781">
    <property type="term" value="P:bacterial-type flagellum organization"/>
    <property type="evidence" value="ECO:0007669"/>
    <property type="project" value="InterPro"/>
</dbReference>
<feature type="transmembrane region" description="Helical" evidence="6">
    <location>
        <begin position="84"/>
        <end position="105"/>
    </location>
</feature>
<dbReference type="EMBL" id="DYWT01000078">
    <property type="protein sequence ID" value="HJF31060.1"/>
    <property type="molecule type" value="Genomic_DNA"/>
</dbReference>
<accession>A0A921KBV0</accession>
<keyword evidence="2" id="KW-1003">Cell membrane</keyword>
<evidence type="ECO:0000313" key="9">
    <source>
        <dbReference type="Proteomes" id="UP000698173"/>
    </source>
</evidence>
<reference evidence="8" key="1">
    <citation type="journal article" date="2021" name="PeerJ">
        <title>Extensive microbial diversity within the chicken gut microbiome revealed by metagenomics and culture.</title>
        <authorList>
            <person name="Gilroy R."/>
            <person name="Ravi A."/>
            <person name="Getino M."/>
            <person name="Pursley I."/>
            <person name="Horton D.L."/>
            <person name="Alikhan N.F."/>
            <person name="Baker D."/>
            <person name="Gharbi K."/>
            <person name="Hall N."/>
            <person name="Watson M."/>
            <person name="Adriaenssens E.M."/>
            <person name="Foster-Nyarko E."/>
            <person name="Jarju S."/>
            <person name="Secka A."/>
            <person name="Antonio M."/>
            <person name="Oren A."/>
            <person name="Chaudhuri R.R."/>
            <person name="La Ragione R."/>
            <person name="Hildebrand F."/>
            <person name="Pallen M.J."/>
        </authorList>
    </citation>
    <scope>NUCLEOTIDE SEQUENCE</scope>
    <source>
        <strain evidence="8">CHK171-7178</strain>
    </source>
</reference>
<reference evidence="8" key="2">
    <citation type="submission" date="2021-09" db="EMBL/GenBank/DDBJ databases">
        <authorList>
            <person name="Gilroy R."/>
        </authorList>
    </citation>
    <scope>NUCLEOTIDE SEQUENCE</scope>
    <source>
        <strain evidence="8">CHK171-7178</strain>
    </source>
</reference>
<evidence type="ECO:0000256" key="5">
    <source>
        <dbReference type="ARBA" id="ARBA00023136"/>
    </source>
</evidence>
<sequence length="237" mass="26707">MKSSIVQKYLSALILVILIVSQMPYASVYADTDTDPNKPVSDLFNTDPETDTDNDIENNMDTITPPAADLPADKSDVGSSAGDYIKTLFALLFVLGLLFGLLKFVNRKNRLYDKTRLMKNMGGISLGQHKSIQLVVIGESYYVIGVGEDIRLLKEITDPDEIDKLVEFYEGDNAETTTGMLNRILAKVTGKSKSDSNIRTEESPDFSNIFQSRLEEMKEERKRHISRLTEKERNRDE</sequence>
<dbReference type="Proteomes" id="UP000698173">
    <property type="component" value="Unassembled WGS sequence"/>
</dbReference>
<keyword evidence="8" id="KW-0969">Cilium</keyword>
<dbReference type="InterPro" id="IPR022781">
    <property type="entry name" value="Flagellar_biosynth_FliO"/>
</dbReference>
<keyword evidence="8" id="KW-0282">Flagellum</keyword>
<name>A0A921KBV0_SPOPS</name>
<keyword evidence="8" id="KW-0966">Cell projection</keyword>
<protein>
    <submittedName>
        <fullName evidence="8">Flagellar biosynthetic protein FliO</fullName>
    </submittedName>
</protein>
<evidence type="ECO:0000256" key="2">
    <source>
        <dbReference type="ARBA" id="ARBA00022475"/>
    </source>
</evidence>
<evidence type="ECO:0000256" key="1">
    <source>
        <dbReference type="ARBA" id="ARBA00004236"/>
    </source>
</evidence>
<feature type="chain" id="PRO_5038056748" evidence="7">
    <location>
        <begin position="31"/>
        <end position="237"/>
    </location>
</feature>
<keyword evidence="7" id="KW-0732">Signal</keyword>
<evidence type="ECO:0000256" key="7">
    <source>
        <dbReference type="SAM" id="SignalP"/>
    </source>
</evidence>
<dbReference type="GO" id="GO:0016020">
    <property type="term" value="C:membrane"/>
    <property type="evidence" value="ECO:0007669"/>
    <property type="project" value="InterPro"/>
</dbReference>
<evidence type="ECO:0000256" key="4">
    <source>
        <dbReference type="ARBA" id="ARBA00022989"/>
    </source>
</evidence>
<keyword evidence="3 6" id="KW-0812">Transmembrane</keyword>
<evidence type="ECO:0000313" key="8">
    <source>
        <dbReference type="EMBL" id="HJF31060.1"/>
    </source>
</evidence>
<evidence type="ECO:0000256" key="6">
    <source>
        <dbReference type="SAM" id="Phobius"/>
    </source>
</evidence>
<comment type="caution">
    <text evidence="8">The sequence shown here is derived from an EMBL/GenBank/DDBJ whole genome shotgun (WGS) entry which is preliminary data.</text>
</comment>
<dbReference type="Pfam" id="PF04347">
    <property type="entry name" value="FliO"/>
    <property type="match status" value="1"/>
</dbReference>